<dbReference type="HOGENOM" id="CLU_018613_0_0_1"/>
<evidence type="ECO:0000256" key="11">
    <source>
        <dbReference type="SAM" id="Phobius"/>
    </source>
</evidence>
<evidence type="ECO:0000259" key="13">
    <source>
        <dbReference type="PROSITE" id="PS51034"/>
    </source>
</evidence>
<dbReference type="AlphaFoldDB" id="V4ACI9"/>
<name>V4ACI9_LOTGI</name>
<feature type="transmembrane region" description="Helical" evidence="11">
    <location>
        <begin position="743"/>
        <end position="764"/>
    </location>
</feature>
<dbReference type="InterPro" id="IPR055355">
    <property type="entry name" value="ZP-C"/>
</dbReference>
<dbReference type="InterPro" id="IPR042235">
    <property type="entry name" value="ZP-C_dom"/>
</dbReference>
<dbReference type="EMBL" id="KB200406">
    <property type="protein sequence ID" value="ESP01724.1"/>
    <property type="molecule type" value="Genomic_DNA"/>
</dbReference>
<comment type="subcellular location">
    <subcellularLocation>
        <location evidence="1">Cell membrane</location>
        <topology evidence="1">Single-pass type I membrane protein</topology>
    </subcellularLocation>
</comment>
<feature type="region of interest" description="Disordered" evidence="10">
    <location>
        <begin position="773"/>
        <end position="797"/>
    </location>
</feature>
<dbReference type="KEGG" id="lgi:LOTGIDRAFT_238194"/>
<evidence type="ECO:0000256" key="3">
    <source>
        <dbReference type="ARBA" id="ARBA00022553"/>
    </source>
</evidence>
<dbReference type="SMART" id="SM00241">
    <property type="entry name" value="ZP"/>
    <property type="match status" value="1"/>
</dbReference>
<dbReference type="CTD" id="20250684"/>
<evidence type="ECO:0000256" key="8">
    <source>
        <dbReference type="ARBA" id="ARBA00023157"/>
    </source>
</evidence>
<keyword evidence="4 11" id="KW-0812">Transmembrane</keyword>
<dbReference type="RefSeq" id="XP_009047614.1">
    <property type="nucleotide sequence ID" value="XM_009049366.1"/>
</dbReference>
<reference evidence="14 15" key="1">
    <citation type="journal article" date="2013" name="Nature">
        <title>Insights into bilaterian evolution from three spiralian genomes.</title>
        <authorList>
            <person name="Simakov O."/>
            <person name="Marletaz F."/>
            <person name="Cho S.J."/>
            <person name="Edsinger-Gonzales E."/>
            <person name="Havlak P."/>
            <person name="Hellsten U."/>
            <person name="Kuo D.H."/>
            <person name="Larsson T."/>
            <person name="Lv J."/>
            <person name="Arendt D."/>
            <person name="Savage R."/>
            <person name="Osoegawa K."/>
            <person name="de Jong P."/>
            <person name="Grimwood J."/>
            <person name="Chapman J.A."/>
            <person name="Shapiro H."/>
            <person name="Aerts A."/>
            <person name="Otillar R.P."/>
            <person name="Terry A.Y."/>
            <person name="Boore J.L."/>
            <person name="Grigoriev I.V."/>
            <person name="Lindberg D.R."/>
            <person name="Seaver E.C."/>
            <person name="Weisblat D.A."/>
            <person name="Putnam N.H."/>
            <person name="Rokhsar D.S."/>
        </authorList>
    </citation>
    <scope>NUCLEOTIDE SEQUENCE [LARGE SCALE GENOMIC DNA]</scope>
</reference>
<gene>
    <name evidence="14" type="ORF">LOTGIDRAFT_238194</name>
</gene>
<dbReference type="Pfam" id="PF00100">
    <property type="entry name" value="Zona_pellucida"/>
    <property type="match status" value="1"/>
</dbReference>
<evidence type="ECO:0000256" key="6">
    <source>
        <dbReference type="ARBA" id="ARBA00022989"/>
    </source>
</evidence>
<dbReference type="OMA" id="VPQRECV"/>
<evidence type="ECO:0000313" key="14">
    <source>
        <dbReference type="EMBL" id="ESP01724.1"/>
    </source>
</evidence>
<dbReference type="GeneID" id="20250684"/>
<dbReference type="Pfam" id="PF23344">
    <property type="entry name" value="ZP-N"/>
    <property type="match status" value="1"/>
</dbReference>
<keyword evidence="15" id="KW-1185">Reference proteome</keyword>
<feature type="chain" id="PRO_5004717047" description="ZP domain-containing protein" evidence="12">
    <location>
        <begin position="21"/>
        <end position="797"/>
    </location>
</feature>
<dbReference type="InterPro" id="IPR058899">
    <property type="entry name" value="TGFBR3/Endoglin-like_N"/>
</dbReference>
<evidence type="ECO:0000256" key="7">
    <source>
        <dbReference type="ARBA" id="ARBA00023136"/>
    </source>
</evidence>
<organism evidence="14 15">
    <name type="scientific">Lottia gigantea</name>
    <name type="common">Giant owl limpet</name>
    <dbReference type="NCBI Taxonomy" id="225164"/>
    <lineage>
        <taxon>Eukaryota</taxon>
        <taxon>Metazoa</taxon>
        <taxon>Spiralia</taxon>
        <taxon>Lophotrochozoa</taxon>
        <taxon>Mollusca</taxon>
        <taxon>Gastropoda</taxon>
        <taxon>Patellogastropoda</taxon>
        <taxon>Lottioidea</taxon>
        <taxon>Lottiidae</taxon>
        <taxon>Lottia</taxon>
    </lineage>
</organism>
<keyword evidence="5 12" id="KW-0732">Signal</keyword>
<evidence type="ECO:0000256" key="12">
    <source>
        <dbReference type="SAM" id="SignalP"/>
    </source>
</evidence>
<evidence type="ECO:0000256" key="2">
    <source>
        <dbReference type="ARBA" id="ARBA00022475"/>
    </source>
</evidence>
<evidence type="ECO:0000256" key="5">
    <source>
        <dbReference type="ARBA" id="ARBA00022729"/>
    </source>
</evidence>
<evidence type="ECO:0000256" key="4">
    <source>
        <dbReference type="ARBA" id="ARBA00022692"/>
    </source>
</evidence>
<feature type="signal peptide" evidence="12">
    <location>
        <begin position="1"/>
        <end position="20"/>
    </location>
</feature>
<proteinExistence type="predicted"/>
<dbReference type="PROSITE" id="PS51034">
    <property type="entry name" value="ZP_2"/>
    <property type="match status" value="1"/>
</dbReference>
<dbReference type="InterPro" id="IPR055356">
    <property type="entry name" value="ZP-N"/>
</dbReference>
<keyword evidence="3" id="KW-0597">Phosphoprotein</keyword>
<dbReference type="PANTHER" id="PTHR14002">
    <property type="entry name" value="ENDOGLIN/TGF-BETA RECEPTOR TYPE III"/>
    <property type="match status" value="1"/>
</dbReference>
<dbReference type="Proteomes" id="UP000030746">
    <property type="component" value="Unassembled WGS sequence"/>
</dbReference>
<dbReference type="Gene3D" id="2.60.40.3210">
    <property type="entry name" value="Zona pellucida, ZP-N domain"/>
    <property type="match status" value="1"/>
</dbReference>
<keyword evidence="7 11" id="KW-0472">Membrane</keyword>
<evidence type="ECO:0000256" key="9">
    <source>
        <dbReference type="ARBA" id="ARBA00023180"/>
    </source>
</evidence>
<keyword evidence="9" id="KW-0325">Glycoprotein</keyword>
<dbReference type="PANTHER" id="PTHR14002:SF45">
    <property type="entry name" value="ZP DOMAIN-CONTAINING PROTEIN"/>
    <property type="match status" value="1"/>
</dbReference>
<dbReference type="OrthoDB" id="6420824at2759"/>
<evidence type="ECO:0000313" key="15">
    <source>
        <dbReference type="Proteomes" id="UP000030746"/>
    </source>
</evidence>
<keyword evidence="2" id="KW-1003">Cell membrane</keyword>
<accession>V4ACI9</accession>
<sequence>MCKSRCFLFLLWSIVVVTYCKDVKKKPKCEIVKPYQSDYVSADLTKLIKGKGCSTNNTTPNKQAVHVVNLKVKDDQLTDGKRTKVNLRIEQLHSQNNDLDVYYVDYGRPLVFVLNSDKPVKWRVELSRIGQSVNIKHLFVVPSHSSIRFKKTMIRVRGKKMSLQNYDNKTDLVRWAKRKYKAVTTYSEVDGTNLIFRVGIEKDAGSKCDLSQLEESQHILTSHKLHQTITGCTTQGRKHYLTKPVFIIELKHAPQSDIPESIVDLDITSFNNEPLNKDFYLILKSPANIKWRIRSWKIQGSINIVTDAESNLKGIRMQTVASRREVMSSSGEKLIQWAEKYIAAVESYTAIDVANKIKLQLGSEKDVRGGPIQPKPPTNDDDLRDIIHTDCSRGQFTVIFPNYLLQEWALVKEQITLLDRRCTAKQNSTHIILQSSLNDCMTKHIQVDDNLRYSNAIVIHAAVDTDSFLEDLGSGYIEPSDMSGGGSNANTYMDDEDFTSRKVEIDVQCEQPKVDIKTEKPVVMIPDTKGYRLELYSSEYYNDDITTPPIEIKNKQRIYIEASIASDIPVKVQVEDCWLSPSKLSETDNKIGTEQHQLITHGCAKDPNIKWQNLNAGGHGKKFEHLMPYSRFSFPIRDHFNGQETYLYCQLSQCQMHFLDSINIPKCPSSRGQEKCNKHLPPGLNTLPIHQTVNYQLLSIGPISIINTDDSDNSISGDQTGSGVEDNQQPHSVIIEGLDSATVVGIAFAAFAIGILLTGTLWFIHTHTGSSKHVLSSHGSTETTGELSPNTQVPISA</sequence>
<feature type="domain" description="ZP" evidence="13">
    <location>
        <begin position="390"/>
        <end position="674"/>
    </location>
</feature>
<evidence type="ECO:0000256" key="1">
    <source>
        <dbReference type="ARBA" id="ARBA00004251"/>
    </source>
</evidence>
<dbReference type="Gene3D" id="2.60.40.4100">
    <property type="entry name" value="Zona pellucida, ZP-C domain"/>
    <property type="match status" value="1"/>
</dbReference>
<keyword evidence="8" id="KW-1015">Disulfide bond</keyword>
<dbReference type="Pfam" id="PF26060">
    <property type="entry name" value="TGFBR3_N"/>
    <property type="match status" value="2"/>
</dbReference>
<keyword evidence="6 11" id="KW-1133">Transmembrane helix</keyword>
<dbReference type="InterPro" id="IPR001507">
    <property type="entry name" value="ZP_dom"/>
</dbReference>
<protein>
    <recommendedName>
        <fullName evidence="13">ZP domain-containing protein</fullName>
    </recommendedName>
</protein>
<evidence type="ECO:0000256" key="10">
    <source>
        <dbReference type="SAM" id="MobiDB-lite"/>
    </source>
</evidence>
<dbReference type="STRING" id="225164.V4ACI9"/>